<evidence type="ECO:0000256" key="6">
    <source>
        <dbReference type="ARBA" id="ARBA00023136"/>
    </source>
</evidence>
<evidence type="ECO:0000256" key="1">
    <source>
        <dbReference type="ARBA" id="ARBA00004651"/>
    </source>
</evidence>
<evidence type="ECO:0000256" key="7">
    <source>
        <dbReference type="ARBA" id="ARBA00023180"/>
    </source>
</evidence>
<reference evidence="11 12" key="1">
    <citation type="journal article" date="2024" name="G3 (Bethesda)">
        <title>A hybrid genome assembly of the endangered aye-aye (Daubentonia madagascariensis).</title>
        <authorList>
            <person name="Versoza C.J."/>
            <person name="Pfeifer S.P."/>
        </authorList>
    </citation>
    <scope>NUCLEOTIDE SEQUENCE [LARGE SCALE GENOMIC DNA]</scope>
    <source>
        <strain evidence="11">6821</strain>
    </source>
</reference>
<proteinExistence type="inferred from homology"/>
<keyword evidence="7" id="KW-0325">Glycoprotein</keyword>
<dbReference type="GO" id="GO:0005886">
    <property type="term" value="C:plasma membrane"/>
    <property type="evidence" value="ECO:0007669"/>
    <property type="project" value="UniProtKB-SubCell"/>
</dbReference>
<feature type="transmembrane region" description="Helical" evidence="10">
    <location>
        <begin position="639"/>
        <end position="658"/>
    </location>
</feature>
<evidence type="ECO:0000313" key="12">
    <source>
        <dbReference type="Proteomes" id="UP001610411"/>
    </source>
</evidence>
<feature type="transmembrane region" description="Helical" evidence="10">
    <location>
        <begin position="697"/>
        <end position="719"/>
    </location>
</feature>
<dbReference type="Pfam" id="PF03253">
    <property type="entry name" value="UT"/>
    <property type="match status" value="2"/>
</dbReference>
<organism evidence="11 12">
    <name type="scientific">Daubentonia madagascariensis</name>
    <name type="common">Aye-aye</name>
    <name type="synonym">Sciurus madagascariensis</name>
    <dbReference type="NCBI Taxonomy" id="31869"/>
    <lineage>
        <taxon>Eukaryota</taxon>
        <taxon>Metazoa</taxon>
        <taxon>Chordata</taxon>
        <taxon>Craniata</taxon>
        <taxon>Vertebrata</taxon>
        <taxon>Euteleostomi</taxon>
        <taxon>Mammalia</taxon>
        <taxon>Eutheria</taxon>
        <taxon>Euarchontoglires</taxon>
        <taxon>Primates</taxon>
        <taxon>Strepsirrhini</taxon>
        <taxon>Chiromyiformes</taxon>
        <taxon>Daubentoniidae</taxon>
        <taxon>Daubentonia</taxon>
    </lineage>
</organism>
<dbReference type="PANTHER" id="PTHR10464:SF6">
    <property type="entry name" value="UREA TRANSPORTER 2"/>
    <property type="match status" value="1"/>
</dbReference>
<dbReference type="Gene3D" id="1.10.3430.10">
    <property type="entry name" value="Ammonium transporter AmtB like domains"/>
    <property type="match status" value="2"/>
</dbReference>
<comment type="catalytic activity">
    <reaction evidence="8">
        <text>urea(in) = urea(out)</text>
        <dbReference type="Rhea" id="RHEA:32799"/>
        <dbReference type="ChEBI" id="CHEBI:16199"/>
    </reaction>
</comment>
<evidence type="ECO:0000256" key="10">
    <source>
        <dbReference type="SAM" id="Phobius"/>
    </source>
</evidence>
<keyword evidence="4 10" id="KW-0812">Transmembrane</keyword>
<dbReference type="EMBL" id="JBFSEQ010000004">
    <property type="protein sequence ID" value="KAL2778077.1"/>
    <property type="molecule type" value="Genomic_DNA"/>
</dbReference>
<gene>
    <name evidence="11" type="ORF">WCI35_011348</name>
</gene>
<comment type="similarity">
    <text evidence="2">Belongs to the urea transporter family.</text>
</comment>
<feature type="transmembrane region" description="Helical" evidence="10">
    <location>
        <begin position="861"/>
        <end position="882"/>
    </location>
</feature>
<dbReference type="AlphaFoldDB" id="A0ABD2EHH9"/>
<dbReference type="FunFam" id="1.10.3430.10:FF:000002">
    <property type="entry name" value="urea transporter 2"/>
    <property type="match status" value="2"/>
</dbReference>
<feature type="transmembrane region" description="Helical" evidence="10">
    <location>
        <begin position="177"/>
        <end position="196"/>
    </location>
</feature>
<dbReference type="InterPro" id="IPR029020">
    <property type="entry name" value="Ammonium/urea_transptr"/>
</dbReference>
<feature type="region of interest" description="Disordered" evidence="9">
    <location>
        <begin position="445"/>
        <end position="471"/>
    </location>
</feature>
<dbReference type="EMBL" id="JBFSEQ010000004">
    <property type="protein sequence ID" value="KAL2778076.1"/>
    <property type="molecule type" value="Genomic_DNA"/>
</dbReference>
<keyword evidence="6 10" id="KW-0472">Membrane</keyword>
<comment type="caution">
    <text evidence="11">The sequence shown here is derived from an EMBL/GenBank/DDBJ whole genome shotgun (WGS) entry which is preliminary data.</text>
</comment>
<feature type="transmembrane region" description="Helical" evidence="10">
    <location>
        <begin position="345"/>
        <end position="364"/>
    </location>
</feature>
<name>A0ABD2EHH9_DAUMA</name>
<feature type="transmembrane region" description="Helical" evidence="10">
    <location>
        <begin position="306"/>
        <end position="333"/>
    </location>
</feature>
<dbReference type="EMBL" id="JBFSEQ010000004">
    <property type="protein sequence ID" value="KAL2778078.1"/>
    <property type="molecule type" value="Genomic_DNA"/>
</dbReference>
<feature type="transmembrane region" description="Helical" evidence="10">
    <location>
        <begin position="151"/>
        <end position="170"/>
    </location>
</feature>
<feature type="transmembrane region" description="Helical" evidence="10">
    <location>
        <begin position="399"/>
        <end position="420"/>
    </location>
</feature>
<evidence type="ECO:0000256" key="2">
    <source>
        <dbReference type="ARBA" id="ARBA00005914"/>
    </source>
</evidence>
<keyword evidence="3" id="KW-1003">Cell membrane</keyword>
<feature type="transmembrane region" description="Helical" evidence="10">
    <location>
        <begin position="832"/>
        <end position="855"/>
    </location>
</feature>
<accession>A0ABD2EHH9</accession>
<keyword evidence="5 10" id="KW-1133">Transmembrane helix</keyword>
<feature type="transmembrane region" description="Helical" evidence="10">
    <location>
        <begin position="202"/>
        <end position="224"/>
    </location>
</feature>
<sequence>MSDTHSSPLLSEPPSSRYKLYETELTSPGWPSTSQDTHPALPLLEMPEEKDLRSSNEDSHIVKIEKPIERSKRRESGVARRGSAGRCGISLFQAVGYLTGDMKEYSSWLEDKHLALQFTNWVLRGAAQVMFVNNPLSGLIIFIGLLIQNPWWTIAGGLGTVASTLTALVLSQDRSAIASGLHGYNGMLVGLLVAVFSEKLDYYWWLLFPVTFTAMACPVLSSALNSIFSKWDLPVFTLPFNIAVTLYLAATGHYNLFFPTTLVEPVSSVPNITWTEIEMPLLLQAIPIGVGQVYGCDNPWTGGMFLVALFICSPLICLHAAIGSIVGMLAALTVATPFETVYMGLWSYNCVLSCIAIGGMFYALTWQTHLLALVCALFCAYTGAAISNIMSVVGVPPGTWAFCFATLIFLLLTTNNPAIYKLPLSKVTYPEANRIYYLTVKSSEEEKSPSGSGGERPPAAGPKAEEGLEAAHPKCRSVFHIEWSSIRKRSRGFGRGEQQERQTKDPFPYQYRKPTVELLDLDTMEQTSEIKVETDISKTSWIQSSMAAGGKRISKALSYITGEMKECGEGLKDKSPVFQFTDWVLRGMSQVMFVNNPLSGTLIVLGLFVQNPWWAISGCLGTIMSTLAALILSQDRSAIAAGLHGYNGVLVGLLMAVFSDKGDYYWWLLLPIIVMSMSCPILSSALGTIFSKWDLPVFTLPFNIAVTLYLAATGHYNLFFPTTLLQPASSVPNITWSEVQVPLLLRAIPVGIGQVYGCDNPWTGGIFLIALFISSPLICLHAAIGSTMGMLAALTIATPFDVIYFGLCGFNSTLACIAIGGVFYVITWQTHLLAIACALFAAYLGAALANVLSVFGLPPCTWPFCLSALTFLLLTTNNPAIYKLPLSKVTYPEANRIYYLSQERNRRASTITKYQAYDVS</sequence>
<evidence type="ECO:0000256" key="9">
    <source>
        <dbReference type="SAM" id="MobiDB-lite"/>
    </source>
</evidence>
<feature type="transmembrane region" description="Helical" evidence="10">
    <location>
        <begin position="277"/>
        <end position="294"/>
    </location>
</feature>
<evidence type="ECO:0000256" key="4">
    <source>
        <dbReference type="ARBA" id="ARBA00022692"/>
    </source>
</evidence>
<feature type="transmembrane region" description="Helical" evidence="10">
    <location>
        <begin position="802"/>
        <end position="825"/>
    </location>
</feature>
<dbReference type="PANTHER" id="PTHR10464">
    <property type="entry name" value="UREA TRANSPORTER"/>
    <property type="match status" value="1"/>
</dbReference>
<dbReference type="GO" id="GO:0015204">
    <property type="term" value="F:urea transmembrane transporter activity"/>
    <property type="evidence" value="ECO:0007669"/>
    <property type="project" value="UniProtKB-ARBA"/>
</dbReference>
<feature type="transmembrane region" description="Helical" evidence="10">
    <location>
        <begin position="236"/>
        <end position="257"/>
    </location>
</feature>
<keyword evidence="12" id="KW-1185">Reference proteome</keyword>
<evidence type="ECO:0000256" key="5">
    <source>
        <dbReference type="ARBA" id="ARBA00022989"/>
    </source>
</evidence>
<feature type="transmembrane region" description="Helical" evidence="10">
    <location>
        <begin position="371"/>
        <end position="393"/>
    </location>
</feature>
<evidence type="ECO:0000256" key="8">
    <source>
        <dbReference type="ARBA" id="ARBA00033993"/>
    </source>
</evidence>
<feature type="transmembrane region" description="Helical" evidence="10">
    <location>
        <begin position="121"/>
        <end position="145"/>
    </location>
</feature>
<feature type="transmembrane region" description="Helical" evidence="10">
    <location>
        <begin position="664"/>
        <end position="690"/>
    </location>
</feature>
<evidence type="ECO:0000256" key="3">
    <source>
        <dbReference type="ARBA" id="ARBA00022475"/>
    </source>
</evidence>
<dbReference type="Proteomes" id="UP001610411">
    <property type="component" value="Unassembled WGS sequence"/>
</dbReference>
<comment type="subcellular location">
    <subcellularLocation>
        <location evidence="1">Cell membrane</location>
        <topology evidence="1">Multi-pass membrane protein</topology>
    </subcellularLocation>
</comment>
<evidence type="ECO:0000313" key="11">
    <source>
        <dbReference type="EMBL" id="KAL2778076.1"/>
    </source>
</evidence>
<protein>
    <submittedName>
        <fullName evidence="11">Urea transporter 2</fullName>
    </submittedName>
</protein>
<dbReference type="InterPro" id="IPR004937">
    <property type="entry name" value="Urea_transporter"/>
</dbReference>
<feature type="transmembrane region" description="Helical" evidence="10">
    <location>
        <begin position="765"/>
        <end position="796"/>
    </location>
</feature>